<protein>
    <submittedName>
        <fullName evidence="3">N-acyl-L-amino acid amidohydrolase</fullName>
    </submittedName>
</protein>
<name>A0A0R2UBF0_9GAMM</name>
<evidence type="ECO:0000256" key="1">
    <source>
        <dbReference type="ARBA" id="ARBA00022801"/>
    </source>
</evidence>
<dbReference type="Gene3D" id="3.30.70.360">
    <property type="match status" value="1"/>
</dbReference>
<feature type="non-terminal residue" evidence="3">
    <location>
        <position position="289"/>
    </location>
</feature>
<gene>
    <name evidence="3" type="ORF">ABS10_01205</name>
</gene>
<dbReference type="AlphaFoldDB" id="A0A0R2UBF0"/>
<dbReference type="Gene3D" id="3.40.630.10">
    <property type="entry name" value="Zn peptidases"/>
    <property type="match status" value="1"/>
</dbReference>
<dbReference type="GO" id="GO:0016787">
    <property type="term" value="F:hydrolase activity"/>
    <property type="evidence" value="ECO:0007669"/>
    <property type="project" value="UniProtKB-KW"/>
</dbReference>
<keyword evidence="1 3" id="KW-0378">Hydrolase</keyword>
<feature type="signal peptide" evidence="2">
    <location>
        <begin position="1"/>
        <end position="16"/>
    </location>
</feature>
<dbReference type="Proteomes" id="UP000051027">
    <property type="component" value="Unassembled WGS sequence"/>
</dbReference>
<dbReference type="PANTHER" id="PTHR11014:SF63">
    <property type="entry name" value="METALLOPEPTIDASE, PUTATIVE (AFU_ORTHOLOGUE AFUA_6G09600)-RELATED"/>
    <property type="match status" value="1"/>
</dbReference>
<evidence type="ECO:0000256" key="2">
    <source>
        <dbReference type="SAM" id="SignalP"/>
    </source>
</evidence>
<dbReference type="STRING" id="1655612.ABS10_01205"/>
<dbReference type="InterPro" id="IPR002933">
    <property type="entry name" value="Peptidase_M20"/>
</dbReference>
<feature type="chain" id="PRO_5006425271" evidence="2">
    <location>
        <begin position="17"/>
        <end position="289"/>
    </location>
</feature>
<dbReference type="PANTHER" id="PTHR11014">
    <property type="entry name" value="PEPTIDASE M20 FAMILY MEMBER"/>
    <property type="match status" value="1"/>
</dbReference>
<evidence type="ECO:0000313" key="3">
    <source>
        <dbReference type="EMBL" id="KRO94269.1"/>
    </source>
</evidence>
<comment type="caution">
    <text evidence="3">The sequence shown here is derived from an EMBL/GenBank/DDBJ whole genome shotgun (WGS) entry which is preliminary data.</text>
</comment>
<keyword evidence="2" id="KW-0732">Signal</keyword>
<evidence type="ECO:0000313" key="4">
    <source>
        <dbReference type="Proteomes" id="UP000051027"/>
    </source>
</evidence>
<organism evidence="3 4">
    <name type="scientific">SAR86 cluster bacterium BACL1 MAG-120820-bin45</name>
    <dbReference type="NCBI Taxonomy" id="1655612"/>
    <lineage>
        <taxon>Bacteria</taxon>
        <taxon>Pseudomonadati</taxon>
        <taxon>Pseudomonadota</taxon>
        <taxon>Gammaproteobacteria</taxon>
        <taxon>SAR86 cluster</taxon>
    </lineage>
</organism>
<accession>A0A0R2UBF0</accession>
<dbReference type="EMBL" id="LICS01000109">
    <property type="protein sequence ID" value="KRO94269.1"/>
    <property type="molecule type" value="Genomic_DNA"/>
</dbReference>
<dbReference type="InterPro" id="IPR017439">
    <property type="entry name" value="Amidohydrolase"/>
</dbReference>
<dbReference type="SUPFAM" id="SSF55031">
    <property type="entry name" value="Bacterial exopeptidase dimerisation domain"/>
    <property type="match status" value="1"/>
</dbReference>
<reference evidence="3 4" key="1">
    <citation type="submission" date="2015-10" db="EMBL/GenBank/DDBJ databases">
        <title>Metagenome-Assembled Genomes uncover a global brackish microbiome.</title>
        <authorList>
            <person name="Hugerth L.W."/>
            <person name="Larsson J."/>
            <person name="Alneberg J."/>
            <person name="Lindh M.V."/>
            <person name="Legrand C."/>
            <person name="Pinhassi J."/>
            <person name="Andersson A.F."/>
        </authorList>
    </citation>
    <scope>NUCLEOTIDE SEQUENCE [LARGE SCALE GENOMIC DNA]</scope>
    <source>
        <strain evidence="3">BACL1 MAG-120820-bin45</strain>
    </source>
</reference>
<dbReference type="Pfam" id="PF01546">
    <property type="entry name" value="Peptidase_M20"/>
    <property type="match status" value="1"/>
</dbReference>
<dbReference type="InterPro" id="IPR036264">
    <property type="entry name" value="Bact_exopeptidase_dim_dom"/>
</dbReference>
<proteinExistence type="predicted"/>
<dbReference type="NCBIfam" id="TIGR01891">
    <property type="entry name" value="amidohydrolases"/>
    <property type="match status" value="1"/>
</dbReference>
<dbReference type="SUPFAM" id="SSF53187">
    <property type="entry name" value="Zn-dependent exopeptidases"/>
    <property type="match status" value="1"/>
</dbReference>
<sequence>MLTFFITLFLAPPAFTAELTSALDQNMNGVMSKVIDWRHHFHQFPELSNREYKTQKSIADALTEMGLEPNLDYGITGVTAFIRGQNSGPLIALRADIDGLPVTEQLNLPFSSKEKTTYQGNEIGVMHACGHDAHIAILLGVASFLSQNTDKLNGDIMLIFQPAEEGAPAGEDGGAELMLKQGLFELEKPDAIFGLHVSNLSHGTIMLKPGPAMASAEAFRINIEGKQTHGSRPWEGADPIVAAFNIGTTLQTIVSRRLNLLDSQAVVSVGIMKAGTRNNIIPQHAMLEG</sequence>